<dbReference type="Pfam" id="PF13302">
    <property type="entry name" value="Acetyltransf_3"/>
    <property type="match status" value="1"/>
</dbReference>
<dbReference type="OrthoDB" id="120213at2157"/>
<keyword evidence="1 5" id="KW-0808">Transferase</keyword>
<evidence type="ECO:0000313" key="6">
    <source>
        <dbReference type="Proteomes" id="UP000326302"/>
    </source>
</evidence>
<dbReference type="SUPFAM" id="SSF55729">
    <property type="entry name" value="Acyl-CoA N-acyltransferases (Nat)"/>
    <property type="match status" value="1"/>
</dbReference>
<dbReference type="InterPro" id="IPR016181">
    <property type="entry name" value="Acyl_CoA_acyltransferase"/>
</dbReference>
<accession>A0A5N5UGM3</accession>
<dbReference type="Gene3D" id="3.40.630.30">
    <property type="match status" value="1"/>
</dbReference>
<dbReference type="RefSeq" id="WP_152118791.1">
    <property type="nucleotide sequence ID" value="NZ_QJOW01000001.1"/>
</dbReference>
<organism evidence="5 6">
    <name type="scientific">Halosegnis rubeus</name>
    <dbReference type="NCBI Taxonomy" id="2212850"/>
    <lineage>
        <taxon>Archaea</taxon>
        <taxon>Methanobacteriati</taxon>
        <taxon>Methanobacteriota</taxon>
        <taxon>Stenosarchaea group</taxon>
        <taxon>Halobacteria</taxon>
        <taxon>Halobacteriales</taxon>
        <taxon>Natronomonadaceae</taxon>
        <taxon>Halosegnis</taxon>
    </lineage>
</organism>
<dbReference type="Proteomes" id="UP000326302">
    <property type="component" value="Unassembled WGS sequence"/>
</dbReference>
<name>A0A5N5UGM3_9EURY</name>
<sequence length="175" mass="19690">MPGPVFIDSEDVTLRTLERDDLNLLHRSRNDPAIRSWLTFETPSTMDDIESFYESTVLGDGNVNLVVCIDGEPAGTVVLFDISRHSAELAAWLFPEYHGEEYGREASELLVDHGFSDLGLHRIRAKALADNEPSRGLVRSLGFSKVGVARDAVFQRGAYRDMVRYDLLSDEWRTS</sequence>
<gene>
    <name evidence="5" type="ORF">DMP03_00515</name>
</gene>
<protein>
    <submittedName>
        <fullName evidence="5">GNAT family N-acetyltransferase</fullName>
    </submittedName>
</protein>
<proteinExistence type="inferred from homology"/>
<evidence type="ECO:0000313" key="5">
    <source>
        <dbReference type="EMBL" id="KAB7517887.1"/>
    </source>
</evidence>
<evidence type="ECO:0000259" key="4">
    <source>
        <dbReference type="PROSITE" id="PS51186"/>
    </source>
</evidence>
<evidence type="ECO:0000256" key="2">
    <source>
        <dbReference type="ARBA" id="ARBA00023315"/>
    </source>
</evidence>
<dbReference type="PANTHER" id="PTHR43792:SF8">
    <property type="entry name" value="[RIBOSOMAL PROTEIN US5]-ALANINE N-ACETYLTRANSFERASE"/>
    <property type="match status" value="1"/>
</dbReference>
<evidence type="ECO:0000256" key="1">
    <source>
        <dbReference type="ARBA" id="ARBA00022679"/>
    </source>
</evidence>
<dbReference type="GO" id="GO:0016747">
    <property type="term" value="F:acyltransferase activity, transferring groups other than amino-acyl groups"/>
    <property type="evidence" value="ECO:0007669"/>
    <property type="project" value="InterPro"/>
</dbReference>
<reference evidence="5 6" key="1">
    <citation type="submission" date="2019-10" db="EMBL/GenBank/DDBJ databases">
        <title>Unraveling microbial dark matter from salterns through culturing: the case of the genus Halosegnis.</title>
        <authorList>
            <person name="Duran-Viseras A."/>
            <person name="Andrei A.-S."/>
            <person name="Vera-Gargallo B."/>
            <person name="Ghai R."/>
            <person name="Sanchez-Porro C."/>
            <person name="Ventosa A."/>
        </authorList>
    </citation>
    <scope>NUCLEOTIDE SEQUENCE [LARGE SCALE GENOMIC DNA]</scope>
    <source>
        <strain evidence="5 6">F17-44</strain>
    </source>
</reference>
<evidence type="ECO:0000256" key="3">
    <source>
        <dbReference type="ARBA" id="ARBA00038502"/>
    </source>
</evidence>
<dbReference type="InterPro" id="IPR000182">
    <property type="entry name" value="GNAT_dom"/>
</dbReference>
<dbReference type="AlphaFoldDB" id="A0A5N5UGM3"/>
<feature type="domain" description="N-acetyltransferase" evidence="4">
    <location>
        <begin position="12"/>
        <end position="166"/>
    </location>
</feature>
<dbReference type="PANTHER" id="PTHR43792">
    <property type="entry name" value="GNAT FAMILY, PUTATIVE (AFU_ORTHOLOGUE AFUA_3G00765)-RELATED-RELATED"/>
    <property type="match status" value="1"/>
</dbReference>
<dbReference type="PROSITE" id="PS51186">
    <property type="entry name" value="GNAT"/>
    <property type="match status" value="1"/>
</dbReference>
<comment type="caution">
    <text evidence="5">The sequence shown here is derived from an EMBL/GenBank/DDBJ whole genome shotgun (WGS) entry which is preliminary data.</text>
</comment>
<keyword evidence="2" id="KW-0012">Acyltransferase</keyword>
<dbReference type="InterPro" id="IPR051531">
    <property type="entry name" value="N-acetyltransferase"/>
</dbReference>
<dbReference type="EMBL" id="QJOW01000001">
    <property type="protein sequence ID" value="KAB7517887.1"/>
    <property type="molecule type" value="Genomic_DNA"/>
</dbReference>
<comment type="similarity">
    <text evidence="3">Belongs to the acetyltransferase family. RimJ subfamily.</text>
</comment>